<evidence type="ECO:0000313" key="3">
    <source>
        <dbReference type="Proteomes" id="UP001595886"/>
    </source>
</evidence>
<sequence length="385" mass="42259">MIRIFEVLVSLVIVLVLAVLIGVLLPSHGHVTRVVEVSSPVRQVYDTLNTFRRFPQWSAFRGLDPQTQFKLEGNDFGQGAKVAWTSSNARVGNGAYEITKSDQDSKIEMAVDNHWTGQNKRFTIELEPSANGKTLKVHWAFDADYGWDLMARYAGLYIYGDPAQTIQSDLNNVAAMLAGFPNTDYKDQPIELADVASRPVLMVATKAKRSLDDVAEATDTAVAEIEAIMKKAELTAAGPVMTITTNWGDEDYAFSIAIPVDKATFTLDKKDFTIDAPAPKPSDTESDEGGEAPVLNPGDRDEHGLLVVGGNVRAAQWYQGKALVSEYTGSPASLPLYRLNLKAYAETHGYRYAESGLTRFWDENISAPDAPAGEESFKVYLPVQQ</sequence>
<organism evidence="2 3">
    <name type="scientific">Dokdonella ginsengisoli</name>
    <dbReference type="NCBI Taxonomy" id="363846"/>
    <lineage>
        <taxon>Bacteria</taxon>
        <taxon>Pseudomonadati</taxon>
        <taxon>Pseudomonadota</taxon>
        <taxon>Gammaproteobacteria</taxon>
        <taxon>Lysobacterales</taxon>
        <taxon>Rhodanobacteraceae</taxon>
        <taxon>Dokdonella</taxon>
    </lineage>
</organism>
<protein>
    <submittedName>
        <fullName evidence="2">SRPBCC family protein</fullName>
    </submittedName>
</protein>
<dbReference type="InterPro" id="IPR023393">
    <property type="entry name" value="START-like_dom_sf"/>
</dbReference>
<dbReference type="InterPro" id="IPR019587">
    <property type="entry name" value="Polyketide_cyclase/dehydratase"/>
</dbReference>
<dbReference type="InterPro" id="IPR011256">
    <property type="entry name" value="Reg_factor_effector_dom_sf"/>
</dbReference>
<dbReference type="SUPFAM" id="SSF55961">
    <property type="entry name" value="Bet v1-like"/>
    <property type="match status" value="1"/>
</dbReference>
<gene>
    <name evidence="2" type="ORF">ACFO6Q_10370</name>
</gene>
<dbReference type="Gene3D" id="3.30.530.20">
    <property type="match status" value="1"/>
</dbReference>
<comment type="caution">
    <text evidence="2">The sequence shown here is derived from an EMBL/GenBank/DDBJ whole genome shotgun (WGS) entry which is preliminary data.</text>
</comment>
<name>A0ABV9QVP7_9GAMM</name>
<dbReference type="RefSeq" id="WP_380020678.1">
    <property type="nucleotide sequence ID" value="NZ_JBHSHD010000007.1"/>
</dbReference>
<proteinExistence type="predicted"/>
<dbReference type="EMBL" id="JBHSHD010000007">
    <property type="protein sequence ID" value="MFC4820730.1"/>
    <property type="molecule type" value="Genomic_DNA"/>
</dbReference>
<evidence type="ECO:0000256" key="1">
    <source>
        <dbReference type="SAM" id="MobiDB-lite"/>
    </source>
</evidence>
<feature type="region of interest" description="Disordered" evidence="1">
    <location>
        <begin position="274"/>
        <end position="301"/>
    </location>
</feature>
<reference evidence="3" key="1">
    <citation type="journal article" date="2019" name="Int. J. Syst. Evol. Microbiol.">
        <title>The Global Catalogue of Microorganisms (GCM) 10K type strain sequencing project: providing services to taxonomists for standard genome sequencing and annotation.</title>
        <authorList>
            <consortium name="The Broad Institute Genomics Platform"/>
            <consortium name="The Broad Institute Genome Sequencing Center for Infectious Disease"/>
            <person name="Wu L."/>
            <person name="Ma J."/>
        </authorList>
    </citation>
    <scope>NUCLEOTIDE SEQUENCE [LARGE SCALE GENOMIC DNA]</scope>
    <source>
        <strain evidence="3">CCUG 30340</strain>
    </source>
</reference>
<dbReference type="Pfam" id="PF10604">
    <property type="entry name" value="Polyketide_cyc2"/>
    <property type="match status" value="1"/>
</dbReference>
<dbReference type="Proteomes" id="UP001595886">
    <property type="component" value="Unassembled WGS sequence"/>
</dbReference>
<evidence type="ECO:0000313" key="2">
    <source>
        <dbReference type="EMBL" id="MFC4820730.1"/>
    </source>
</evidence>
<accession>A0ABV9QVP7</accession>
<dbReference type="Gene3D" id="3.20.80.10">
    <property type="entry name" value="Regulatory factor, effector binding domain"/>
    <property type="match status" value="1"/>
</dbReference>
<keyword evidence="3" id="KW-1185">Reference proteome</keyword>